<dbReference type="GO" id="GO:0043041">
    <property type="term" value="P:amino acid activation for nonribosomal peptide biosynthetic process"/>
    <property type="evidence" value="ECO:0007669"/>
    <property type="project" value="TreeGrafter"/>
</dbReference>
<dbReference type="Pfam" id="PF13193">
    <property type="entry name" value="AMP-binding_C"/>
    <property type="match status" value="1"/>
</dbReference>
<evidence type="ECO:0000256" key="4">
    <source>
        <dbReference type="ARBA" id="ARBA00022553"/>
    </source>
</evidence>
<dbReference type="SUPFAM" id="SSF56801">
    <property type="entry name" value="Acetyl-CoA synthetase-like"/>
    <property type="match status" value="1"/>
</dbReference>
<dbReference type="PANTHER" id="PTHR45527">
    <property type="entry name" value="NONRIBOSOMAL PEPTIDE SYNTHETASE"/>
    <property type="match status" value="1"/>
</dbReference>
<dbReference type="NCBIfam" id="TIGR01733">
    <property type="entry name" value="AA-adenyl-dom"/>
    <property type="match status" value="1"/>
</dbReference>
<proteinExistence type="predicted"/>
<dbReference type="InterPro" id="IPR000873">
    <property type="entry name" value="AMP-dep_synth/lig_dom"/>
</dbReference>
<reference evidence="7 8" key="1">
    <citation type="submission" date="2014-02" db="EMBL/GenBank/DDBJ databases">
        <title>The small core and large imbalanced accessory genome model reveals a collaborative survival strategy of Sorangium cellulosum strains in nature.</title>
        <authorList>
            <person name="Han K."/>
            <person name="Peng R."/>
            <person name="Blom J."/>
            <person name="Li Y.-Z."/>
        </authorList>
    </citation>
    <scope>NUCLEOTIDE SEQUENCE [LARGE SCALE GENOMIC DNA]</scope>
    <source>
        <strain evidence="7 8">So0149</strain>
    </source>
</reference>
<dbReference type="Gene3D" id="3.30.559.10">
    <property type="entry name" value="Chloramphenicol acetyltransferase-like domain"/>
    <property type="match status" value="1"/>
</dbReference>
<comment type="caution">
    <text evidence="7">The sequence shown here is derived from an EMBL/GenBank/DDBJ whole genome shotgun (WGS) entry which is preliminary data.</text>
</comment>
<dbReference type="SUPFAM" id="SSF47336">
    <property type="entry name" value="ACP-like"/>
    <property type="match status" value="1"/>
</dbReference>
<dbReference type="InterPro" id="IPR029058">
    <property type="entry name" value="AB_hydrolase_fold"/>
</dbReference>
<comment type="pathway">
    <text evidence="2">Siderophore biosynthesis.</text>
</comment>
<dbReference type="PROSITE" id="PS00012">
    <property type="entry name" value="PHOSPHOPANTETHEINE"/>
    <property type="match status" value="1"/>
</dbReference>
<dbReference type="InterPro" id="IPR041464">
    <property type="entry name" value="TubC_N"/>
</dbReference>
<dbReference type="InterPro" id="IPR025110">
    <property type="entry name" value="AMP-bd_C"/>
</dbReference>
<dbReference type="Gene3D" id="1.10.10.1830">
    <property type="entry name" value="Non-ribosomal peptide synthase, adenylation domain"/>
    <property type="match status" value="1"/>
</dbReference>
<dbReference type="InterPro" id="IPR006162">
    <property type="entry name" value="Ppantetheine_attach_site"/>
</dbReference>
<dbReference type="CDD" id="cd12114">
    <property type="entry name" value="A_NRPS_TlmIV_like"/>
    <property type="match status" value="1"/>
</dbReference>
<dbReference type="Pfam" id="PF18563">
    <property type="entry name" value="TubC_N"/>
    <property type="match status" value="1"/>
</dbReference>
<dbReference type="Gene3D" id="3.30.300.30">
    <property type="match status" value="1"/>
</dbReference>
<dbReference type="Pfam" id="PF00501">
    <property type="entry name" value="AMP-binding"/>
    <property type="match status" value="1"/>
</dbReference>
<dbReference type="InterPro" id="IPR023213">
    <property type="entry name" value="CAT-like_dom_sf"/>
</dbReference>
<evidence type="ECO:0000256" key="1">
    <source>
        <dbReference type="ARBA" id="ARBA00001957"/>
    </source>
</evidence>
<dbReference type="PROSITE" id="PS00455">
    <property type="entry name" value="AMP_BINDING"/>
    <property type="match status" value="1"/>
</dbReference>
<dbReference type="GO" id="GO:0031177">
    <property type="term" value="F:phosphopantetheine binding"/>
    <property type="evidence" value="ECO:0007669"/>
    <property type="project" value="InterPro"/>
</dbReference>
<dbReference type="GO" id="GO:0005737">
    <property type="term" value="C:cytoplasm"/>
    <property type="evidence" value="ECO:0007669"/>
    <property type="project" value="TreeGrafter"/>
</dbReference>
<dbReference type="Gene3D" id="1.10.1200.10">
    <property type="entry name" value="ACP-like"/>
    <property type="match status" value="1"/>
</dbReference>
<comment type="cofactor">
    <cofactor evidence="1">
        <name>pantetheine 4'-phosphate</name>
        <dbReference type="ChEBI" id="CHEBI:47942"/>
    </cofactor>
</comment>
<dbReference type="PANTHER" id="PTHR45527:SF10">
    <property type="entry name" value="PYOCHELIN SYNTHASE PCHF"/>
    <property type="match status" value="1"/>
</dbReference>
<dbReference type="InterPro" id="IPR042099">
    <property type="entry name" value="ANL_N_sf"/>
</dbReference>
<dbReference type="InterPro" id="IPR009081">
    <property type="entry name" value="PP-bd_ACP"/>
</dbReference>
<dbReference type="Pfam" id="PF00668">
    <property type="entry name" value="Condensation"/>
    <property type="match status" value="1"/>
</dbReference>
<keyword evidence="4" id="KW-0597">Phosphoprotein</keyword>
<evidence type="ECO:0000256" key="5">
    <source>
        <dbReference type="ARBA" id="ARBA00022598"/>
    </source>
</evidence>
<protein>
    <recommendedName>
        <fullName evidence="6">Carrier domain-containing protein</fullName>
    </recommendedName>
</protein>
<dbReference type="SMART" id="SM00823">
    <property type="entry name" value="PKS_PP"/>
    <property type="match status" value="1"/>
</dbReference>
<dbReference type="SUPFAM" id="SSF52777">
    <property type="entry name" value="CoA-dependent acyltransferases"/>
    <property type="match status" value="2"/>
</dbReference>
<dbReference type="GO" id="GO:0016874">
    <property type="term" value="F:ligase activity"/>
    <property type="evidence" value="ECO:0007669"/>
    <property type="project" value="UniProtKB-KW"/>
</dbReference>
<keyword evidence="5" id="KW-0436">Ligase</keyword>
<dbReference type="InterPro" id="IPR036736">
    <property type="entry name" value="ACP-like_sf"/>
</dbReference>
<evidence type="ECO:0000256" key="3">
    <source>
        <dbReference type="ARBA" id="ARBA00022450"/>
    </source>
</evidence>
<dbReference type="Gene3D" id="3.40.50.1820">
    <property type="entry name" value="alpha/beta hydrolase"/>
    <property type="match status" value="1"/>
</dbReference>
<accession>A0A150SFF0</accession>
<evidence type="ECO:0000259" key="6">
    <source>
        <dbReference type="PROSITE" id="PS50075"/>
    </source>
</evidence>
<name>A0A150SFF0_SORCE</name>
<dbReference type="FunFam" id="3.40.50.12780:FF:000012">
    <property type="entry name" value="Non-ribosomal peptide synthetase"/>
    <property type="match status" value="1"/>
</dbReference>
<evidence type="ECO:0000313" key="7">
    <source>
        <dbReference type="EMBL" id="KYF91090.1"/>
    </source>
</evidence>
<dbReference type="Proteomes" id="UP000075515">
    <property type="component" value="Unassembled WGS sequence"/>
</dbReference>
<dbReference type="Gene3D" id="3.40.50.12780">
    <property type="entry name" value="N-terminal domain of ligase-like"/>
    <property type="match status" value="1"/>
</dbReference>
<dbReference type="InterPro" id="IPR045851">
    <property type="entry name" value="AMP-bd_C_sf"/>
</dbReference>
<sequence>MTSLGPTPAAAAGRRSPVGLSAEGEADVLTAATYDLVEELSEAGVELSVKDSGLAFKAPPGRLTDAMKARIREQKEALLALLGPHDAARARARTLPLSELQQSYWLGEAGESGVAGAGYWYNRFSVASLDVSRLQAALDVLFARHDALRMIVGADGRGRILEDVGPFPLEVHDLRAVDAAAAEREIEAVQGRMRRPHSAVGDWPLYRMCVQQAPGRFVVHVCGRLLVADATSWHLYVEELRALLEDPRRDDLPEPGRLASVVLRRFRRLVSPEYQRARQYWSARELPPSPLLPVRGRAEGGARFERLIGDLPEADAGRLSARAKELGLTLDNVMLAAFALVLARWGQHADFCINVLQGAARHLGLPLGQFGGILRLELNVSPDASFAELAGAIRRRLAADMSHASVDGTLAQRIAARDRGAAARGGVVAYSSGLSVGPTETEIGLAQLGWKPEGAYIQSPGVVVDQQVFRTRDGLRFHWDVDVNALHPGVAESMFDAFFSLLHRLAGTHDWATRLAVELPERQRAARARANDTSREQTVHELHALLEARIRDRSDAAAVVTPGRTLSFAELGRHAGGVASALRARGIGIDSPVAVIARKGWEQVVAALGIVRAGAAYVPVDPSWPPARMEAVLTAAGCEAALCDTAGEDALGRADGARSRLGFTIRVDAVAPSEASVSASVGARLAYIMFTSGSTGEPKGVAISHAAVANTIEDVLRRFEVGPEDSVLGVSNLHFDLSVFDIFGVLGAGGRLVLPPAKSHPDPTDLVPLIEEHGVTIWNTVPAIFEMLVEYMEARDIRLPSLRLALLSGDWIPVSLPARIRKVCPNARVVGLGGATEASIWSNSFEVGEVPDSWSSIPYGFPLANQQFLILGNNGEECPDWVEGDLAIAGRGLADGYWRSPERTAAAFVHDRATGLRIYRTGDRARRWPDGNVEFLGRSDDQVKIGGYRVELGDVTAALKRCTGVEGAAAVAVGTRDHRWLAAFVTPAGLADEALRAELHALLPSYMVPRRILRLAALPLTANGKLDHGALTDMALRDQPATATPSSPGERLMAELWSEVLGRPIRDTQVSFFEVGGESVLAVRLANAIEQRTGVRPDLADLLRAPTVEGMAAVLGGARNGAHGALVRMQRAPAGAATVVCVHPVGGAVYCYRGLVDKLGKDVSIVGLQSLGGDPDDASLRGMAKRYTEQLNAAGVRPDVLFGWSLGGVLALELQRCFAEAGSRRIPAILVDPWVRGPSATVPDTRCLEVAFIRDVLRGAGKITREELSDRLRTRSLIDVVRSLDGESAGLRATESEIASLFEQFRRNTAALMGYDPPEGPVDADVWVADDQHPEDFAHLQPLSRCCSVPRAHHVRGDHYSIMEGEALSSIAAFLRSRLEIAS</sequence>
<dbReference type="InterPro" id="IPR010071">
    <property type="entry name" value="AA_adenyl_dom"/>
</dbReference>
<dbReference type="InterPro" id="IPR020845">
    <property type="entry name" value="AMP-binding_CS"/>
</dbReference>
<evidence type="ECO:0000313" key="8">
    <source>
        <dbReference type="Proteomes" id="UP000075515"/>
    </source>
</evidence>
<dbReference type="Gene3D" id="3.30.559.30">
    <property type="entry name" value="Nonribosomal peptide synthetase, condensation domain"/>
    <property type="match status" value="1"/>
</dbReference>
<dbReference type="SUPFAM" id="SSF53474">
    <property type="entry name" value="alpha/beta-Hydrolases"/>
    <property type="match status" value="1"/>
</dbReference>
<dbReference type="InterPro" id="IPR001242">
    <property type="entry name" value="Condensation_dom"/>
</dbReference>
<keyword evidence="3" id="KW-0596">Phosphopantetheine</keyword>
<organism evidence="7 8">
    <name type="scientific">Sorangium cellulosum</name>
    <name type="common">Polyangium cellulosum</name>
    <dbReference type="NCBI Taxonomy" id="56"/>
    <lineage>
        <taxon>Bacteria</taxon>
        <taxon>Pseudomonadati</taxon>
        <taxon>Myxococcota</taxon>
        <taxon>Polyangia</taxon>
        <taxon>Polyangiales</taxon>
        <taxon>Polyangiaceae</taxon>
        <taxon>Sorangium</taxon>
    </lineage>
</organism>
<feature type="domain" description="Carrier" evidence="6">
    <location>
        <begin position="1044"/>
        <end position="1119"/>
    </location>
</feature>
<dbReference type="InterPro" id="IPR044894">
    <property type="entry name" value="TubC_N_sf"/>
</dbReference>
<gene>
    <name evidence="7" type="ORF">BE18_04620</name>
</gene>
<dbReference type="PROSITE" id="PS50075">
    <property type="entry name" value="CARRIER"/>
    <property type="match status" value="1"/>
</dbReference>
<dbReference type="EMBL" id="JEMC01002069">
    <property type="protein sequence ID" value="KYF91090.1"/>
    <property type="molecule type" value="Genomic_DNA"/>
</dbReference>
<dbReference type="Pfam" id="PF00975">
    <property type="entry name" value="Thioesterase"/>
    <property type="match status" value="1"/>
</dbReference>
<dbReference type="InterPro" id="IPR020806">
    <property type="entry name" value="PKS_PP-bd"/>
</dbReference>
<dbReference type="InterPro" id="IPR001031">
    <property type="entry name" value="Thioesterase"/>
</dbReference>
<evidence type="ECO:0000256" key="2">
    <source>
        <dbReference type="ARBA" id="ARBA00004924"/>
    </source>
</evidence>
<dbReference type="GO" id="GO:0044550">
    <property type="term" value="P:secondary metabolite biosynthetic process"/>
    <property type="evidence" value="ECO:0007669"/>
    <property type="project" value="TreeGrafter"/>
</dbReference>
<dbReference type="Pfam" id="PF00550">
    <property type="entry name" value="PP-binding"/>
    <property type="match status" value="1"/>
</dbReference>